<feature type="region of interest" description="Disordered" evidence="1">
    <location>
        <begin position="194"/>
        <end position="329"/>
    </location>
</feature>
<reference evidence="3 4" key="1">
    <citation type="journal article" date="2011" name="PLoS Pathog.">
        <title>Endophytic Life Strategies Decoded by Genome and Transcriptome Analyses of the Mutualistic Root Symbiont Piriformospora indica.</title>
        <authorList>
            <person name="Zuccaro A."/>
            <person name="Lahrmann U."/>
            <person name="Guldener U."/>
            <person name="Langen G."/>
            <person name="Pfiffi S."/>
            <person name="Biedenkopf D."/>
            <person name="Wong P."/>
            <person name="Samans B."/>
            <person name="Grimm C."/>
            <person name="Basiewicz M."/>
            <person name="Murat C."/>
            <person name="Martin F."/>
            <person name="Kogel K.H."/>
        </authorList>
    </citation>
    <scope>NUCLEOTIDE SEQUENCE [LARGE SCALE GENOMIC DNA]</scope>
    <source>
        <strain evidence="3 4">DSM 11827</strain>
    </source>
</reference>
<feature type="compositionally biased region" description="Pro residues" evidence="1">
    <location>
        <begin position="271"/>
        <end position="283"/>
    </location>
</feature>
<feature type="compositionally biased region" description="Low complexity" evidence="1">
    <location>
        <begin position="449"/>
        <end position="466"/>
    </location>
</feature>
<feature type="compositionally biased region" description="Polar residues" evidence="1">
    <location>
        <begin position="390"/>
        <end position="399"/>
    </location>
</feature>
<proteinExistence type="predicted"/>
<dbReference type="Proteomes" id="UP000007148">
    <property type="component" value="Unassembled WGS sequence"/>
</dbReference>
<feature type="compositionally biased region" description="Polar residues" evidence="1">
    <location>
        <begin position="565"/>
        <end position="575"/>
    </location>
</feature>
<feature type="compositionally biased region" description="Polar residues" evidence="1">
    <location>
        <begin position="586"/>
        <end position="595"/>
    </location>
</feature>
<feature type="compositionally biased region" description="Pro residues" evidence="1">
    <location>
        <begin position="546"/>
        <end position="561"/>
    </location>
</feature>
<feature type="region of interest" description="Disordered" evidence="1">
    <location>
        <begin position="652"/>
        <end position="723"/>
    </location>
</feature>
<evidence type="ECO:0000313" key="3">
    <source>
        <dbReference type="EMBL" id="CCA70459.1"/>
    </source>
</evidence>
<feature type="region of interest" description="Disordered" evidence="1">
    <location>
        <begin position="386"/>
        <end position="477"/>
    </location>
</feature>
<dbReference type="eggNOG" id="ENOG502SRJB">
    <property type="taxonomic scope" value="Eukaryota"/>
</dbReference>
<comment type="caution">
    <text evidence="3">The sequence shown here is derived from an EMBL/GenBank/DDBJ whole genome shotgun (WGS) entry which is preliminary data.</text>
</comment>
<gene>
    <name evidence="3" type="ORF">PIIN_04397</name>
</gene>
<feature type="compositionally biased region" description="Low complexity" evidence="1">
    <location>
        <begin position="431"/>
        <end position="442"/>
    </location>
</feature>
<name>G4TGL0_SERID</name>
<feature type="compositionally biased region" description="Polar residues" evidence="1">
    <location>
        <begin position="195"/>
        <end position="207"/>
    </location>
</feature>
<feature type="signal peptide" evidence="2">
    <location>
        <begin position="1"/>
        <end position="21"/>
    </location>
</feature>
<evidence type="ECO:0000256" key="2">
    <source>
        <dbReference type="SAM" id="SignalP"/>
    </source>
</evidence>
<evidence type="ECO:0000256" key="1">
    <source>
        <dbReference type="SAM" id="MobiDB-lite"/>
    </source>
</evidence>
<feature type="region of interest" description="Disordered" evidence="1">
    <location>
        <begin position="502"/>
        <end position="609"/>
    </location>
</feature>
<dbReference type="AlphaFoldDB" id="G4TGL0"/>
<protein>
    <submittedName>
        <fullName evidence="3">Related to proteophosphoglycan ppg4-Leishmania braziliensis</fullName>
    </submittedName>
</protein>
<organism evidence="3 4">
    <name type="scientific">Serendipita indica (strain DSM 11827)</name>
    <name type="common">Root endophyte fungus</name>
    <name type="synonym">Piriformospora indica</name>
    <dbReference type="NCBI Taxonomy" id="1109443"/>
    <lineage>
        <taxon>Eukaryota</taxon>
        <taxon>Fungi</taxon>
        <taxon>Dikarya</taxon>
        <taxon>Basidiomycota</taxon>
        <taxon>Agaricomycotina</taxon>
        <taxon>Agaricomycetes</taxon>
        <taxon>Sebacinales</taxon>
        <taxon>Serendipitaceae</taxon>
        <taxon>Serendipita</taxon>
    </lineage>
</organism>
<dbReference type="InParanoid" id="G4TGL0"/>
<dbReference type="HOGENOM" id="CLU_329576_0_0_1"/>
<feature type="compositionally biased region" description="Low complexity" evidence="1">
    <location>
        <begin position="400"/>
        <end position="416"/>
    </location>
</feature>
<keyword evidence="2" id="KW-0732">Signal</keyword>
<dbReference type="OrthoDB" id="3270497at2759"/>
<feature type="compositionally biased region" description="Low complexity" evidence="1">
    <location>
        <begin position="211"/>
        <end position="258"/>
    </location>
</feature>
<evidence type="ECO:0000313" key="4">
    <source>
        <dbReference type="Proteomes" id="UP000007148"/>
    </source>
</evidence>
<keyword evidence="4" id="KW-1185">Reference proteome</keyword>
<feature type="compositionally biased region" description="Low complexity" evidence="1">
    <location>
        <begin position="303"/>
        <end position="329"/>
    </location>
</feature>
<dbReference type="EMBL" id="CAFZ01000083">
    <property type="protein sequence ID" value="CCA70459.1"/>
    <property type="molecule type" value="Genomic_DNA"/>
</dbReference>
<feature type="compositionally biased region" description="Basic and acidic residues" evidence="1">
    <location>
        <begin position="525"/>
        <end position="536"/>
    </location>
</feature>
<accession>G4TGL0</accession>
<feature type="compositionally biased region" description="Low complexity" evidence="1">
    <location>
        <begin position="506"/>
        <end position="515"/>
    </location>
</feature>
<sequence length="871" mass="93364">MCPTFPPLLPLPLVSLRLGSLSVLDTLVLDADDNHNTLRPLFSIESANDDTSVYRLDHDAHPDPTARLVAAIKWSSTSNKTLVSISGSTHFSSAFLKKTVLGGSRKFHVPGQSNALKWKHVGSHYECTLCSHACTAHRAVATLEPGHTTALPRLSIYTSSVSSNQSDTYKGVDVSLLEYLIVTTILLLRKDHSGHNTPLNTTRNSSHFLAPTTPTTISSSSSGSYSPLFSTSPAAACQRSTSTRSTRSGGHRTPGTRPVLDLLEDEDVPSPTTPYSPSKPPHSPMLKPVTNSPRMRASPLLKPLSACPSPFSSASSSSSVAGGSVSSLPASPVTPFSHMGVHSPLNQDTFATANYQVLNGSHRDQRAENEEATVPFQIPLPASHEHRTLSHSTSYGQLRSPTSASSSSTATFTQSPMTYIPFTSPSTHYAPSPTSPSTHVSTQNVASQRTYAPTPTRPPASSTNNTSAGHAMGRSHSHGAIPRKIANKLPSPILSSLAFFHHHSHSQSTKSASTSGHGKSNSRTRTNDEEREREPEPGPSAITPYQLPPTPLHPPPPPPSAPASVTTYAHQTPAHSMSSGSGSGSTLSRDATITPYTLPPRSPLTQTSKLPHQGENALLLETDMNTSSSGPSPLQYTTEMYHIMFETGQYASNASSTMPQQRRESSSSQPSSQHRRESSTTMTLQPQHTRRESMPAVTQSRRDSASASGAGRPTRIFQEVPAPSASDLEALGIADFFGTGSRPHASPRAQVHPLLQSSPRLAQPHLTLHTTNNVHSSPRLETHTRSPITRTVPIEDFEQLGVDGRDLGIDLGVEETGNGVGEALPSYNEIEWTVRVRQPRVRDRQANANAHNERAFGPHGQDGMLGLALVH</sequence>
<feature type="chain" id="PRO_5003468508" evidence="2">
    <location>
        <begin position="22"/>
        <end position="871"/>
    </location>
</feature>